<keyword evidence="4" id="KW-0804">Transcription</keyword>
<sequence>MELLQYYYFNKMAEFENLSRAAEALYVSQPSLSKMLSRIENEVGFALFDRHGKSLQLNEYGKIFLTHSQQIVNHSESIQEALNQVAHTASRRLRMASSNTSLLNRWLYDFIKKAPDLGLRHTILNDNQAIMQLLSGEIDYAITLGRLAHPELTSQLLWTDSYQVVANAHSKYAHLKEVYFYELKEANFFALPQKPDFPRYIDQLARQAEFVPRIIFESEIELILEILPSLDALIVCLEQSDTFYSRLEGISAIRLLDPFAACDVFINWHKDKQHNDAGKMLLTYITEDLPHLFVKESQLGEQRLRKPRYAE</sequence>
<feature type="domain" description="HTH lysR-type" evidence="5">
    <location>
        <begin position="1"/>
        <end position="58"/>
    </location>
</feature>
<dbReference type="InterPro" id="IPR036390">
    <property type="entry name" value="WH_DNA-bd_sf"/>
</dbReference>
<dbReference type="CDD" id="cd05466">
    <property type="entry name" value="PBP2_LTTR_substrate"/>
    <property type="match status" value="1"/>
</dbReference>
<dbReference type="PRINTS" id="PR00039">
    <property type="entry name" value="HTHLYSR"/>
</dbReference>
<dbReference type="InterPro" id="IPR005119">
    <property type="entry name" value="LysR_subst-bd"/>
</dbReference>
<organism evidence="6 7">
    <name type="scientific">Peptococcus simiae</name>
    <dbReference type="NCBI Taxonomy" id="1643805"/>
    <lineage>
        <taxon>Bacteria</taxon>
        <taxon>Bacillati</taxon>
        <taxon>Bacillota</taxon>
        <taxon>Clostridia</taxon>
        <taxon>Eubacteriales</taxon>
        <taxon>Peptococcaceae</taxon>
        <taxon>Peptococcus</taxon>
    </lineage>
</organism>
<evidence type="ECO:0000259" key="5">
    <source>
        <dbReference type="PROSITE" id="PS50931"/>
    </source>
</evidence>
<dbReference type="PANTHER" id="PTHR30346">
    <property type="entry name" value="TRANSCRIPTIONAL DUAL REGULATOR HCAR-RELATED"/>
    <property type="match status" value="1"/>
</dbReference>
<evidence type="ECO:0000313" key="7">
    <source>
        <dbReference type="Proteomes" id="UP001631949"/>
    </source>
</evidence>
<keyword evidence="3" id="KW-0238">DNA-binding</keyword>
<dbReference type="PROSITE" id="PS50931">
    <property type="entry name" value="HTH_LYSR"/>
    <property type="match status" value="1"/>
</dbReference>
<name>A0ABW9GYI4_9FIRM</name>
<dbReference type="InterPro" id="IPR036388">
    <property type="entry name" value="WH-like_DNA-bd_sf"/>
</dbReference>
<dbReference type="Pfam" id="PF03466">
    <property type="entry name" value="LysR_substrate"/>
    <property type="match status" value="1"/>
</dbReference>
<evidence type="ECO:0000256" key="2">
    <source>
        <dbReference type="ARBA" id="ARBA00023015"/>
    </source>
</evidence>
<comment type="caution">
    <text evidence="6">The sequence shown here is derived from an EMBL/GenBank/DDBJ whole genome shotgun (WGS) entry which is preliminary data.</text>
</comment>
<dbReference type="EMBL" id="JBJUVG010000005">
    <property type="protein sequence ID" value="MFM9413682.1"/>
    <property type="molecule type" value="Genomic_DNA"/>
</dbReference>
<accession>A0ABW9GYI4</accession>
<dbReference type="RefSeq" id="WP_408977299.1">
    <property type="nucleotide sequence ID" value="NZ_JBJUVG010000005.1"/>
</dbReference>
<dbReference type="Gene3D" id="1.10.10.10">
    <property type="entry name" value="Winged helix-like DNA-binding domain superfamily/Winged helix DNA-binding domain"/>
    <property type="match status" value="1"/>
</dbReference>
<dbReference type="InterPro" id="IPR000847">
    <property type="entry name" value="LysR_HTH_N"/>
</dbReference>
<protein>
    <submittedName>
        <fullName evidence="6">LysR substrate-binding domain-containing protein</fullName>
    </submittedName>
</protein>
<dbReference type="Gene3D" id="3.40.190.290">
    <property type="match status" value="1"/>
</dbReference>
<evidence type="ECO:0000256" key="4">
    <source>
        <dbReference type="ARBA" id="ARBA00023163"/>
    </source>
</evidence>
<proteinExistence type="inferred from homology"/>
<dbReference type="Pfam" id="PF00126">
    <property type="entry name" value="HTH_1"/>
    <property type="match status" value="1"/>
</dbReference>
<evidence type="ECO:0000313" key="6">
    <source>
        <dbReference type="EMBL" id="MFM9413682.1"/>
    </source>
</evidence>
<gene>
    <name evidence="6" type="ORF">ACKQTC_04800</name>
</gene>
<dbReference type="PANTHER" id="PTHR30346:SF28">
    <property type="entry name" value="HTH-TYPE TRANSCRIPTIONAL REGULATOR CYNR"/>
    <property type="match status" value="1"/>
</dbReference>
<dbReference type="SUPFAM" id="SSF53850">
    <property type="entry name" value="Periplasmic binding protein-like II"/>
    <property type="match status" value="1"/>
</dbReference>
<keyword evidence="2" id="KW-0805">Transcription regulation</keyword>
<dbReference type="Proteomes" id="UP001631949">
    <property type="component" value="Unassembled WGS sequence"/>
</dbReference>
<evidence type="ECO:0000256" key="3">
    <source>
        <dbReference type="ARBA" id="ARBA00023125"/>
    </source>
</evidence>
<evidence type="ECO:0000256" key="1">
    <source>
        <dbReference type="ARBA" id="ARBA00009437"/>
    </source>
</evidence>
<comment type="similarity">
    <text evidence="1">Belongs to the LysR transcriptional regulatory family.</text>
</comment>
<reference evidence="6 7" key="1">
    <citation type="journal article" date="2016" name="Int. J. Syst. Evol. Microbiol.">
        <title>Peptococcus simiae sp. nov., isolated from rhesus macaque faeces and emended description of the genus Peptococcus.</title>
        <authorList>
            <person name="Shkoporov A.N."/>
            <person name="Efimov B.A."/>
            <person name="Kondova I."/>
            <person name="Ouwerling B."/>
            <person name="Chaplin A.V."/>
            <person name="Shcherbakova V.A."/>
            <person name="Langermans J.A.M."/>
        </authorList>
    </citation>
    <scope>NUCLEOTIDE SEQUENCE [LARGE SCALE GENOMIC DNA]</scope>
    <source>
        <strain evidence="6 7">M108</strain>
    </source>
</reference>
<keyword evidence="7" id="KW-1185">Reference proteome</keyword>
<dbReference type="SUPFAM" id="SSF46785">
    <property type="entry name" value="Winged helix' DNA-binding domain"/>
    <property type="match status" value="1"/>
</dbReference>